<comment type="caution">
    <text evidence="2">The sequence shown here is derived from an EMBL/GenBank/DDBJ whole genome shotgun (WGS) entry which is preliminary data.</text>
</comment>
<organism evidence="2 3">
    <name type="scientific">Streptomyces malaysiensis</name>
    <dbReference type="NCBI Taxonomy" id="92644"/>
    <lineage>
        <taxon>Bacteria</taxon>
        <taxon>Bacillati</taxon>
        <taxon>Actinomycetota</taxon>
        <taxon>Actinomycetes</taxon>
        <taxon>Kitasatosporales</taxon>
        <taxon>Streptomycetaceae</taxon>
        <taxon>Streptomyces</taxon>
        <taxon>Streptomyces violaceusniger group</taxon>
    </lineage>
</organism>
<evidence type="ECO:0000313" key="3">
    <source>
        <dbReference type="Proteomes" id="UP000536624"/>
    </source>
</evidence>
<feature type="compositionally biased region" description="Pro residues" evidence="1">
    <location>
        <begin position="75"/>
        <end position="96"/>
    </location>
</feature>
<name>A0A7X5XA62_STRMQ</name>
<reference evidence="2 3" key="1">
    <citation type="submission" date="2020-02" db="EMBL/GenBank/DDBJ databases">
        <title>Streptomyces malaysiensis DSM14702 (JHCC583434, PFL_A843) Genome sequencing and assembly.</title>
        <authorList>
            <person name="Samborskyy M."/>
        </authorList>
    </citation>
    <scope>NUCLEOTIDE SEQUENCE [LARGE SCALE GENOMIC DNA]</scope>
    <source>
        <strain evidence="2 3">DSM 14702</strain>
    </source>
</reference>
<proteinExistence type="predicted"/>
<dbReference type="Proteomes" id="UP000536624">
    <property type="component" value="Unassembled WGS sequence"/>
</dbReference>
<protein>
    <recommendedName>
        <fullName evidence="4">Transposase IS204/IS1001/IS1096/IS1165 zinc-finger domain-containing protein</fullName>
    </recommendedName>
</protein>
<feature type="compositionally biased region" description="Basic residues" evidence="1">
    <location>
        <begin position="100"/>
        <end position="119"/>
    </location>
</feature>
<sequence>MVNVRVRRLVCPALGCRRQTFREQVPGLIERLQRRTTRLTSQVSGWSRSYAAGRLHGSPDRWPCPYRSPPPCGCCGPPLPAHPGRPLPRPPAPAPVRQPGRPRHPPPAIRRTRRPHRLRNRADRFTVPAPDGVTRSCQTSFRHVQRSHRSAQETVPEAARPFHVS</sequence>
<feature type="region of interest" description="Disordered" evidence="1">
    <location>
        <begin position="75"/>
        <end position="165"/>
    </location>
</feature>
<gene>
    <name evidence="2" type="ORF">SMALB_7578</name>
</gene>
<evidence type="ECO:0000313" key="2">
    <source>
        <dbReference type="EMBL" id="NIY69454.1"/>
    </source>
</evidence>
<dbReference type="EMBL" id="JAALLH010000002">
    <property type="protein sequence ID" value="NIY69454.1"/>
    <property type="molecule type" value="Genomic_DNA"/>
</dbReference>
<accession>A0A7X5XA62</accession>
<evidence type="ECO:0008006" key="4">
    <source>
        <dbReference type="Google" id="ProtNLM"/>
    </source>
</evidence>
<dbReference type="AlphaFoldDB" id="A0A7X5XA62"/>
<evidence type="ECO:0000256" key="1">
    <source>
        <dbReference type="SAM" id="MobiDB-lite"/>
    </source>
</evidence>